<sequence length="123" mass="13958">MFSRVKGKYFMVFPSGLCASAQENLIFTFDIQKRHVVFTYKIGFDLLFYFLCFRKWAFYNVSASSGVHGTHASWRVTNLEVASGTTLASAFRLLDLNLLFLIALAVFDIFDVRDGGRKPALLI</sequence>
<evidence type="ECO:0000313" key="2">
    <source>
        <dbReference type="Proteomes" id="UP000655225"/>
    </source>
</evidence>
<keyword evidence="2" id="KW-1185">Reference proteome</keyword>
<accession>A0A835D0Y7</accession>
<evidence type="ECO:0000313" key="1">
    <source>
        <dbReference type="EMBL" id="KAF8370097.1"/>
    </source>
</evidence>
<gene>
    <name evidence="1" type="ORF">HHK36_031868</name>
</gene>
<name>A0A835D0Y7_TETSI</name>
<proteinExistence type="predicted"/>
<organism evidence="1 2">
    <name type="scientific">Tetracentron sinense</name>
    <name type="common">Spur-leaf</name>
    <dbReference type="NCBI Taxonomy" id="13715"/>
    <lineage>
        <taxon>Eukaryota</taxon>
        <taxon>Viridiplantae</taxon>
        <taxon>Streptophyta</taxon>
        <taxon>Embryophyta</taxon>
        <taxon>Tracheophyta</taxon>
        <taxon>Spermatophyta</taxon>
        <taxon>Magnoliopsida</taxon>
        <taxon>Trochodendrales</taxon>
        <taxon>Trochodendraceae</taxon>
        <taxon>Tetracentron</taxon>
    </lineage>
</organism>
<reference evidence="1 2" key="1">
    <citation type="submission" date="2020-04" db="EMBL/GenBank/DDBJ databases">
        <title>Plant Genome Project.</title>
        <authorList>
            <person name="Zhang R.-G."/>
        </authorList>
    </citation>
    <scope>NUCLEOTIDE SEQUENCE [LARGE SCALE GENOMIC DNA]</scope>
    <source>
        <strain evidence="1">YNK0</strain>
        <tissue evidence="1">Leaf</tissue>
    </source>
</reference>
<dbReference type="EMBL" id="JABCRI010000277">
    <property type="protein sequence ID" value="KAF8370097.1"/>
    <property type="molecule type" value="Genomic_DNA"/>
</dbReference>
<dbReference type="AlphaFoldDB" id="A0A835D0Y7"/>
<dbReference type="Proteomes" id="UP000655225">
    <property type="component" value="Unassembled WGS sequence"/>
</dbReference>
<comment type="caution">
    <text evidence="1">The sequence shown here is derived from an EMBL/GenBank/DDBJ whole genome shotgun (WGS) entry which is preliminary data.</text>
</comment>
<protein>
    <submittedName>
        <fullName evidence="1">Uncharacterized protein</fullName>
    </submittedName>
</protein>